<feature type="transmembrane region" description="Helical" evidence="13">
    <location>
        <begin position="507"/>
        <end position="533"/>
    </location>
</feature>
<dbReference type="InterPro" id="IPR001873">
    <property type="entry name" value="ENaC"/>
</dbReference>
<keyword evidence="4 12" id="KW-0894">Sodium channel</keyword>
<evidence type="ECO:0000313" key="15">
    <source>
        <dbReference type="Proteomes" id="UP001329430"/>
    </source>
</evidence>
<evidence type="ECO:0000256" key="7">
    <source>
        <dbReference type="ARBA" id="ARBA00023053"/>
    </source>
</evidence>
<evidence type="ECO:0000256" key="13">
    <source>
        <dbReference type="SAM" id="Phobius"/>
    </source>
</evidence>
<dbReference type="AlphaFoldDB" id="A0AAN7VE34"/>
<dbReference type="EMBL" id="JAVRBK010000007">
    <property type="protein sequence ID" value="KAK5641674.1"/>
    <property type="molecule type" value="Genomic_DNA"/>
</dbReference>
<evidence type="ECO:0000256" key="8">
    <source>
        <dbReference type="ARBA" id="ARBA00023065"/>
    </source>
</evidence>
<evidence type="ECO:0000256" key="2">
    <source>
        <dbReference type="ARBA" id="ARBA00007193"/>
    </source>
</evidence>
<proteinExistence type="inferred from homology"/>
<dbReference type="Gene3D" id="1.10.287.820">
    <property type="entry name" value="Acid-sensing ion channel domain"/>
    <property type="match status" value="1"/>
</dbReference>
<evidence type="ECO:0000256" key="12">
    <source>
        <dbReference type="RuleBase" id="RU000679"/>
    </source>
</evidence>
<evidence type="ECO:0000256" key="6">
    <source>
        <dbReference type="ARBA" id="ARBA00022989"/>
    </source>
</evidence>
<organism evidence="14 15">
    <name type="scientific">Pyrocoelia pectoralis</name>
    <dbReference type="NCBI Taxonomy" id="417401"/>
    <lineage>
        <taxon>Eukaryota</taxon>
        <taxon>Metazoa</taxon>
        <taxon>Ecdysozoa</taxon>
        <taxon>Arthropoda</taxon>
        <taxon>Hexapoda</taxon>
        <taxon>Insecta</taxon>
        <taxon>Pterygota</taxon>
        <taxon>Neoptera</taxon>
        <taxon>Endopterygota</taxon>
        <taxon>Coleoptera</taxon>
        <taxon>Polyphaga</taxon>
        <taxon>Elateriformia</taxon>
        <taxon>Elateroidea</taxon>
        <taxon>Lampyridae</taxon>
        <taxon>Lampyrinae</taxon>
        <taxon>Pyrocoelia</taxon>
    </lineage>
</organism>
<evidence type="ECO:0000256" key="4">
    <source>
        <dbReference type="ARBA" id="ARBA00022461"/>
    </source>
</evidence>
<keyword evidence="5 12" id="KW-0812">Transmembrane</keyword>
<keyword evidence="11 12" id="KW-0407">Ion channel</keyword>
<protein>
    <submittedName>
        <fullName evidence="14">Uncharacterized protein</fullName>
    </submittedName>
</protein>
<evidence type="ECO:0000256" key="3">
    <source>
        <dbReference type="ARBA" id="ARBA00022448"/>
    </source>
</evidence>
<comment type="subcellular location">
    <subcellularLocation>
        <location evidence="1">Membrane</location>
        <topology evidence="1">Multi-pass membrane protein</topology>
    </subcellularLocation>
</comment>
<keyword evidence="8 12" id="KW-0406">Ion transport</keyword>
<accession>A0AAN7VE34</accession>
<feature type="transmembrane region" description="Helical" evidence="13">
    <location>
        <begin position="68"/>
        <end position="86"/>
    </location>
</feature>
<sequence>MDANKNEQANSLEMAPFVKRKRLEPDEVNFSNHCLRNLSLYFSQYCDSTSIHGIKYVGQRGRYLLEKLLWLVIVIGVFTICSILIHKTYRKWQTSPVIVTFSTTEKPISDIPFPAVTICPEAKFNPEIFNFTDILLKRILNESISEEECCLVRFQWFAIVCSTYRIQKTSIKLGNYSNFLSTADVIRFQALPPLDPHHMTTIKWLGKELPILDEVSLTFTSEGICYTFNMLPYDEVLRDADDYVTQSAKTQKRTRKWSLDEGYPPGDYLGSYPRRTFLSGLEGGLVIDALHTNHSHLDYICDESLQGFKVVLHHPCELPNMEKHFRLPLDEALFVGIKPKMITISEDLIGYKPEDRKCYFGNEKFLSLYKYYTQENCLSECLANYTLQQCGCLAFYMPTTTSTETCGLGSIECVKNSKINYLENETYSEVGHGRCNCLPSCTSLSYDVETSQTRWDWRKAFEVLHRAGLSEFLPDEKGSHYSRIHVYYKDLQFLSSERNELYGYVDFFSNVGGLLGLFIGLSVTSCIEILYFLTLRLVCNIRKYGRHVWSGEPDLINSKDE</sequence>
<name>A0AAN7VE34_9COLE</name>
<dbReference type="Pfam" id="PF00858">
    <property type="entry name" value="ASC"/>
    <property type="match status" value="1"/>
</dbReference>
<keyword evidence="15" id="KW-1185">Reference proteome</keyword>
<dbReference type="PANTHER" id="PTHR11690">
    <property type="entry name" value="AMILORIDE-SENSITIVE SODIUM CHANNEL-RELATED"/>
    <property type="match status" value="1"/>
</dbReference>
<reference evidence="14 15" key="1">
    <citation type="journal article" date="2024" name="Insects">
        <title>An Improved Chromosome-Level Genome Assembly of the Firefly Pyrocoelia pectoralis.</title>
        <authorList>
            <person name="Fu X."/>
            <person name="Meyer-Rochow V.B."/>
            <person name="Ballantyne L."/>
            <person name="Zhu X."/>
        </authorList>
    </citation>
    <scope>NUCLEOTIDE SEQUENCE [LARGE SCALE GENOMIC DNA]</scope>
    <source>
        <strain evidence="14">XCY_ONT2</strain>
    </source>
</reference>
<dbReference type="GO" id="GO:0015280">
    <property type="term" value="F:ligand-gated sodium channel activity"/>
    <property type="evidence" value="ECO:0007669"/>
    <property type="project" value="TreeGrafter"/>
</dbReference>
<gene>
    <name evidence="14" type="ORF">RI129_010221</name>
</gene>
<evidence type="ECO:0000313" key="14">
    <source>
        <dbReference type="EMBL" id="KAK5641674.1"/>
    </source>
</evidence>
<dbReference type="PANTHER" id="PTHR11690:SF288">
    <property type="entry name" value="AMILORIDE-SENSITIVE NA+ CHANNEL-RELATED"/>
    <property type="match status" value="1"/>
</dbReference>
<keyword evidence="9 13" id="KW-0472">Membrane</keyword>
<dbReference type="InterPro" id="IPR020903">
    <property type="entry name" value="ENaC_CS"/>
</dbReference>
<evidence type="ECO:0000256" key="1">
    <source>
        <dbReference type="ARBA" id="ARBA00004141"/>
    </source>
</evidence>
<dbReference type="PRINTS" id="PR01078">
    <property type="entry name" value="AMINACHANNEL"/>
</dbReference>
<keyword evidence="6 13" id="KW-1133">Transmembrane helix</keyword>
<comment type="similarity">
    <text evidence="2 12">Belongs to the amiloride-sensitive sodium channel (TC 1.A.6) family.</text>
</comment>
<keyword evidence="3 12" id="KW-0813">Transport</keyword>
<keyword evidence="10 12" id="KW-0739">Sodium transport</keyword>
<evidence type="ECO:0000256" key="9">
    <source>
        <dbReference type="ARBA" id="ARBA00023136"/>
    </source>
</evidence>
<evidence type="ECO:0000256" key="10">
    <source>
        <dbReference type="ARBA" id="ARBA00023201"/>
    </source>
</evidence>
<evidence type="ECO:0000256" key="5">
    <source>
        <dbReference type="ARBA" id="ARBA00022692"/>
    </source>
</evidence>
<dbReference type="Gene3D" id="1.10.287.770">
    <property type="entry name" value="YojJ-like"/>
    <property type="match status" value="1"/>
</dbReference>
<evidence type="ECO:0000256" key="11">
    <source>
        <dbReference type="ARBA" id="ARBA00023303"/>
    </source>
</evidence>
<comment type="caution">
    <text evidence="14">The sequence shown here is derived from an EMBL/GenBank/DDBJ whole genome shotgun (WGS) entry which is preliminary data.</text>
</comment>
<dbReference type="GO" id="GO:0005886">
    <property type="term" value="C:plasma membrane"/>
    <property type="evidence" value="ECO:0007669"/>
    <property type="project" value="TreeGrafter"/>
</dbReference>
<dbReference type="Proteomes" id="UP001329430">
    <property type="component" value="Chromosome 7"/>
</dbReference>
<dbReference type="PROSITE" id="PS01206">
    <property type="entry name" value="ASC"/>
    <property type="match status" value="1"/>
</dbReference>
<keyword evidence="7" id="KW-0915">Sodium</keyword>